<evidence type="ECO:0000256" key="1">
    <source>
        <dbReference type="SAM" id="MobiDB-lite"/>
    </source>
</evidence>
<gene>
    <name evidence="2" type="ORF">Salat_2163000</name>
</gene>
<sequence>MMNRAIVRKFLPENLPSNLLSSSTARSASATPSDIQSSGRGVDYRGGDFTGGSYNPRSILSPVSSFFRDRIQFQKRPRIKDPSQEEVPPVDTAQAPPPPSFPLPMMTLSSTLRLGCRTCAKWCTGRTLSL</sequence>
<dbReference type="Proteomes" id="UP001293254">
    <property type="component" value="Unassembled WGS sequence"/>
</dbReference>
<feature type="region of interest" description="Disordered" evidence="1">
    <location>
        <begin position="74"/>
        <end position="103"/>
    </location>
</feature>
<dbReference type="AlphaFoldDB" id="A0AAE2CHC0"/>
<proteinExistence type="predicted"/>
<accession>A0AAE2CHC0</accession>
<dbReference type="EMBL" id="JACGWO010000008">
    <property type="protein sequence ID" value="KAK4422120.1"/>
    <property type="molecule type" value="Genomic_DNA"/>
</dbReference>
<protein>
    <submittedName>
        <fullName evidence="2">Uncharacterized protein</fullName>
    </submittedName>
</protein>
<name>A0AAE2CHC0_9LAMI</name>
<evidence type="ECO:0000313" key="2">
    <source>
        <dbReference type="EMBL" id="KAK4422120.1"/>
    </source>
</evidence>
<comment type="caution">
    <text evidence="2">The sequence shown here is derived from an EMBL/GenBank/DDBJ whole genome shotgun (WGS) entry which is preliminary data.</text>
</comment>
<reference evidence="2" key="1">
    <citation type="submission" date="2020-06" db="EMBL/GenBank/DDBJ databases">
        <authorList>
            <person name="Li T."/>
            <person name="Hu X."/>
            <person name="Zhang T."/>
            <person name="Song X."/>
            <person name="Zhang H."/>
            <person name="Dai N."/>
            <person name="Sheng W."/>
            <person name="Hou X."/>
            <person name="Wei L."/>
        </authorList>
    </citation>
    <scope>NUCLEOTIDE SEQUENCE</scope>
    <source>
        <strain evidence="2">3651</strain>
        <tissue evidence="2">Leaf</tissue>
    </source>
</reference>
<feature type="compositionally biased region" description="Low complexity" evidence="1">
    <location>
        <begin position="18"/>
        <end position="33"/>
    </location>
</feature>
<reference evidence="2" key="2">
    <citation type="journal article" date="2024" name="Plant">
        <title>Genomic evolution and insights into agronomic trait innovations of Sesamum species.</title>
        <authorList>
            <person name="Miao H."/>
            <person name="Wang L."/>
            <person name="Qu L."/>
            <person name="Liu H."/>
            <person name="Sun Y."/>
            <person name="Le M."/>
            <person name="Wang Q."/>
            <person name="Wei S."/>
            <person name="Zheng Y."/>
            <person name="Lin W."/>
            <person name="Duan Y."/>
            <person name="Cao H."/>
            <person name="Xiong S."/>
            <person name="Wang X."/>
            <person name="Wei L."/>
            <person name="Li C."/>
            <person name="Ma Q."/>
            <person name="Ju M."/>
            <person name="Zhao R."/>
            <person name="Li G."/>
            <person name="Mu C."/>
            <person name="Tian Q."/>
            <person name="Mei H."/>
            <person name="Zhang T."/>
            <person name="Gao T."/>
            <person name="Zhang H."/>
        </authorList>
    </citation>
    <scope>NUCLEOTIDE SEQUENCE</scope>
    <source>
        <strain evidence="2">3651</strain>
    </source>
</reference>
<evidence type="ECO:0000313" key="3">
    <source>
        <dbReference type="Proteomes" id="UP001293254"/>
    </source>
</evidence>
<organism evidence="2 3">
    <name type="scientific">Sesamum alatum</name>
    <dbReference type="NCBI Taxonomy" id="300844"/>
    <lineage>
        <taxon>Eukaryota</taxon>
        <taxon>Viridiplantae</taxon>
        <taxon>Streptophyta</taxon>
        <taxon>Embryophyta</taxon>
        <taxon>Tracheophyta</taxon>
        <taxon>Spermatophyta</taxon>
        <taxon>Magnoliopsida</taxon>
        <taxon>eudicotyledons</taxon>
        <taxon>Gunneridae</taxon>
        <taxon>Pentapetalae</taxon>
        <taxon>asterids</taxon>
        <taxon>lamiids</taxon>
        <taxon>Lamiales</taxon>
        <taxon>Pedaliaceae</taxon>
        <taxon>Sesamum</taxon>
    </lineage>
</organism>
<feature type="region of interest" description="Disordered" evidence="1">
    <location>
        <begin position="18"/>
        <end position="58"/>
    </location>
</feature>
<keyword evidence="3" id="KW-1185">Reference proteome</keyword>